<organism evidence="3 4">
    <name type="scientific">Synchytrium endobioticum</name>
    <dbReference type="NCBI Taxonomy" id="286115"/>
    <lineage>
        <taxon>Eukaryota</taxon>
        <taxon>Fungi</taxon>
        <taxon>Fungi incertae sedis</taxon>
        <taxon>Chytridiomycota</taxon>
        <taxon>Chytridiomycota incertae sedis</taxon>
        <taxon>Chytridiomycetes</taxon>
        <taxon>Synchytriales</taxon>
        <taxon>Synchytriaceae</taxon>
        <taxon>Synchytrium</taxon>
    </lineage>
</organism>
<protein>
    <submittedName>
        <fullName evidence="3">Uncharacterized protein</fullName>
    </submittedName>
</protein>
<dbReference type="EMBL" id="QEAN01000038">
    <property type="protein sequence ID" value="TPX52367.1"/>
    <property type="molecule type" value="Genomic_DNA"/>
</dbReference>
<dbReference type="Proteomes" id="UP000317494">
    <property type="component" value="Unassembled WGS sequence"/>
</dbReference>
<proteinExistence type="predicted"/>
<reference evidence="4 5" key="1">
    <citation type="journal article" date="2019" name="Sci. Rep.">
        <title>Comparative genomics of chytrid fungi reveal insights into the obligate biotrophic and pathogenic lifestyle of Synchytrium endobioticum.</title>
        <authorList>
            <person name="van de Vossenberg B.T.L.H."/>
            <person name="Warris S."/>
            <person name="Nguyen H.D.T."/>
            <person name="van Gent-Pelzer M.P.E."/>
            <person name="Joly D.L."/>
            <person name="van de Geest H.C."/>
            <person name="Bonants P.J.M."/>
            <person name="Smith D.S."/>
            <person name="Levesque C.A."/>
            <person name="van der Lee T.A.J."/>
        </authorList>
    </citation>
    <scope>NUCLEOTIDE SEQUENCE [LARGE SCALE GENOMIC DNA]</scope>
    <source>
        <strain evidence="2 5">LEV6574</strain>
        <strain evidence="3 4">MB42</strain>
    </source>
</reference>
<feature type="transmembrane region" description="Helical" evidence="1">
    <location>
        <begin position="58"/>
        <end position="79"/>
    </location>
</feature>
<accession>A0A507DME8</accession>
<evidence type="ECO:0000256" key="1">
    <source>
        <dbReference type="SAM" id="Phobius"/>
    </source>
</evidence>
<dbReference type="Proteomes" id="UP000320475">
    <property type="component" value="Unassembled WGS sequence"/>
</dbReference>
<evidence type="ECO:0000313" key="3">
    <source>
        <dbReference type="EMBL" id="TPX52367.1"/>
    </source>
</evidence>
<evidence type="ECO:0000313" key="4">
    <source>
        <dbReference type="Proteomes" id="UP000317494"/>
    </source>
</evidence>
<dbReference type="VEuPathDB" id="FungiDB:SeMB42_g01490"/>
<keyword evidence="1" id="KW-1133">Transmembrane helix</keyword>
<name>A0A507DME8_9FUNG</name>
<comment type="caution">
    <text evidence="3">The sequence shown here is derived from an EMBL/GenBank/DDBJ whole genome shotgun (WGS) entry which is preliminary data.</text>
</comment>
<keyword evidence="1" id="KW-0812">Transmembrane</keyword>
<evidence type="ECO:0000313" key="2">
    <source>
        <dbReference type="EMBL" id="TPX49913.1"/>
    </source>
</evidence>
<keyword evidence="4" id="KW-1185">Reference proteome</keyword>
<dbReference type="EMBL" id="QEAM01000025">
    <property type="protein sequence ID" value="TPX49913.1"/>
    <property type="molecule type" value="Genomic_DNA"/>
</dbReference>
<sequence>MSTPQYAMWYGSKRAGYMKVRRCSLCSPGWHSHLNGLQKVDLFWVLHPVFQTLKMVPVQAAAIICLEIADYALVARLYLRSRVRRKIKNRRVLKGNPVRKLINGDMSGAIVENEQHLPVGHAEVEVLQPFQEDVLRHPSFGVRAILASKVCPVDVLKAPEIGVLANDPEGNLVATIAVAADSDRDPFLVLFTAWLVNYLLYM</sequence>
<gene>
    <name evidence="2" type="ORF">SeLEV6574_g01182</name>
    <name evidence="3" type="ORF">SeMB42_g01490</name>
</gene>
<dbReference type="AlphaFoldDB" id="A0A507DME8"/>
<evidence type="ECO:0000313" key="5">
    <source>
        <dbReference type="Proteomes" id="UP000320475"/>
    </source>
</evidence>
<keyword evidence="1" id="KW-0472">Membrane</keyword>